<feature type="domain" description="TPM" evidence="2">
    <location>
        <begin position="98"/>
        <end position="182"/>
    </location>
</feature>
<evidence type="ECO:0000256" key="1">
    <source>
        <dbReference type="SAM" id="Phobius"/>
    </source>
</evidence>
<keyword evidence="1" id="KW-0812">Transmembrane</keyword>
<dbReference type="RefSeq" id="WP_076658345.1">
    <property type="nucleotide sequence ID" value="NZ_FTPR01000001.1"/>
</dbReference>
<feature type="transmembrane region" description="Helical" evidence="1">
    <location>
        <begin position="38"/>
        <end position="60"/>
    </location>
</feature>
<name>A0A1R3WJ33_9RHOB</name>
<proteinExistence type="predicted"/>
<evidence type="ECO:0000313" key="3">
    <source>
        <dbReference type="EMBL" id="SIT77862.1"/>
    </source>
</evidence>
<organism evidence="3 4">
    <name type="scientific">Yoonia rosea</name>
    <dbReference type="NCBI Taxonomy" id="287098"/>
    <lineage>
        <taxon>Bacteria</taxon>
        <taxon>Pseudomonadati</taxon>
        <taxon>Pseudomonadota</taxon>
        <taxon>Alphaproteobacteria</taxon>
        <taxon>Rhodobacterales</taxon>
        <taxon>Paracoccaceae</taxon>
        <taxon>Yoonia</taxon>
    </lineage>
</organism>
<dbReference type="STRING" id="287098.SAMN05421665_0658"/>
<dbReference type="Pfam" id="PF04536">
    <property type="entry name" value="TPM_phosphatase"/>
    <property type="match status" value="1"/>
</dbReference>
<evidence type="ECO:0000259" key="2">
    <source>
        <dbReference type="Pfam" id="PF04536"/>
    </source>
</evidence>
<evidence type="ECO:0000313" key="4">
    <source>
        <dbReference type="Proteomes" id="UP000186997"/>
    </source>
</evidence>
<dbReference type="AlphaFoldDB" id="A0A1R3WJ33"/>
<sequence length="214" mass="24263">MRKIDPATKNLIQNRIAEVEKTCDSELVCVVTKRSARYVLYPLLTAAILALMLPLAQGVAQLLGFYDFTLRFQHQAIVFAILAIAFIATPLRHWVTPKWLQQQNCARYSTEQFFHRNLHETPARNAIMIFVSWEEHYVTIIADKGINERVQQSDWDDLIAGFVTAIKADDMANGFLSIIGGAGDLLIKHFPLDRPTTNELPNHLIELDDAPYVS</sequence>
<accession>A0A1R3WJ33</accession>
<dbReference type="Gene3D" id="3.10.310.50">
    <property type="match status" value="1"/>
</dbReference>
<gene>
    <name evidence="3" type="ORF">SAMN05421665_0658</name>
</gene>
<keyword evidence="1" id="KW-1133">Transmembrane helix</keyword>
<dbReference type="OrthoDB" id="5825388at2"/>
<keyword evidence="4" id="KW-1185">Reference proteome</keyword>
<protein>
    <submittedName>
        <fullName evidence="3">Putative membrane protein</fullName>
    </submittedName>
</protein>
<dbReference type="Proteomes" id="UP000186997">
    <property type="component" value="Unassembled WGS sequence"/>
</dbReference>
<reference evidence="4" key="1">
    <citation type="submission" date="2017-01" db="EMBL/GenBank/DDBJ databases">
        <authorList>
            <person name="Varghese N."/>
            <person name="Submissions S."/>
        </authorList>
    </citation>
    <scope>NUCLEOTIDE SEQUENCE [LARGE SCALE GENOMIC DNA]</scope>
    <source>
        <strain evidence="4">DSM 29591</strain>
    </source>
</reference>
<keyword evidence="1" id="KW-0472">Membrane</keyword>
<feature type="transmembrane region" description="Helical" evidence="1">
    <location>
        <begin position="72"/>
        <end position="91"/>
    </location>
</feature>
<dbReference type="InterPro" id="IPR007621">
    <property type="entry name" value="TPM_dom"/>
</dbReference>
<dbReference type="EMBL" id="FTPR01000001">
    <property type="protein sequence ID" value="SIT77862.1"/>
    <property type="molecule type" value="Genomic_DNA"/>
</dbReference>